<proteinExistence type="predicted"/>
<keyword evidence="1" id="KW-0812">Transmembrane</keyword>
<dbReference type="Proteomes" id="UP000325315">
    <property type="component" value="Unassembled WGS sequence"/>
</dbReference>
<keyword evidence="1" id="KW-0472">Membrane</keyword>
<feature type="transmembrane region" description="Helical" evidence="1">
    <location>
        <begin position="12"/>
        <end position="38"/>
    </location>
</feature>
<sequence>MVFQGRRIGQVFYLACECFLYPFIDLSTFVIWGMTGVWSRDGIRERYRHFTQIFGKLDDWIDTQVTLSSLSRVIIAVLKFG</sequence>
<evidence type="ECO:0000313" key="2">
    <source>
        <dbReference type="EMBL" id="KAA3483155.1"/>
    </source>
</evidence>
<keyword evidence="1" id="KW-1133">Transmembrane helix</keyword>
<comment type="caution">
    <text evidence="2">The sequence shown here is derived from an EMBL/GenBank/DDBJ whole genome shotgun (WGS) entry which is preliminary data.</text>
</comment>
<name>A0A5B6WQ57_9ROSI</name>
<accession>A0A5B6WQ57</accession>
<reference evidence="3" key="1">
    <citation type="journal article" date="2019" name="Plant Biotechnol. J.">
        <title>Genome sequencing of the Australian wild diploid species Gossypium australe highlights disease resistance and delayed gland morphogenesis.</title>
        <authorList>
            <person name="Cai Y."/>
            <person name="Cai X."/>
            <person name="Wang Q."/>
            <person name="Wang P."/>
            <person name="Zhang Y."/>
            <person name="Cai C."/>
            <person name="Xu Y."/>
            <person name="Wang K."/>
            <person name="Zhou Z."/>
            <person name="Wang C."/>
            <person name="Geng S."/>
            <person name="Li B."/>
            <person name="Dong Q."/>
            <person name="Hou Y."/>
            <person name="Wang H."/>
            <person name="Ai P."/>
            <person name="Liu Z."/>
            <person name="Yi F."/>
            <person name="Sun M."/>
            <person name="An G."/>
            <person name="Cheng J."/>
            <person name="Zhang Y."/>
            <person name="Shi Q."/>
            <person name="Xie Y."/>
            <person name="Shi X."/>
            <person name="Chang Y."/>
            <person name="Huang F."/>
            <person name="Chen Y."/>
            <person name="Hong S."/>
            <person name="Mi L."/>
            <person name="Sun Q."/>
            <person name="Zhang L."/>
            <person name="Zhou B."/>
            <person name="Peng R."/>
            <person name="Zhang X."/>
            <person name="Liu F."/>
        </authorList>
    </citation>
    <scope>NUCLEOTIDE SEQUENCE [LARGE SCALE GENOMIC DNA]</scope>
    <source>
        <strain evidence="3">cv. PA1801</strain>
    </source>
</reference>
<dbReference type="EMBL" id="SMMG02000002">
    <property type="protein sequence ID" value="KAA3483155.1"/>
    <property type="molecule type" value="Genomic_DNA"/>
</dbReference>
<keyword evidence="3" id="KW-1185">Reference proteome</keyword>
<protein>
    <submittedName>
        <fullName evidence="2">Uncharacterized protein</fullName>
    </submittedName>
</protein>
<dbReference type="AlphaFoldDB" id="A0A5B6WQ57"/>
<organism evidence="2 3">
    <name type="scientific">Gossypium australe</name>
    <dbReference type="NCBI Taxonomy" id="47621"/>
    <lineage>
        <taxon>Eukaryota</taxon>
        <taxon>Viridiplantae</taxon>
        <taxon>Streptophyta</taxon>
        <taxon>Embryophyta</taxon>
        <taxon>Tracheophyta</taxon>
        <taxon>Spermatophyta</taxon>
        <taxon>Magnoliopsida</taxon>
        <taxon>eudicotyledons</taxon>
        <taxon>Gunneridae</taxon>
        <taxon>Pentapetalae</taxon>
        <taxon>rosids</taxon>
        <taxon>malvids</taxon>
        <taxon>Malvales</taxon>
        <taxon>Malvaceae</taxon>
        <taxon>Malvoideae</taxon>
        <taxon>Gossypium</taxon>
    </lineage>
</organism>
<gene>
    <name evidence="2" type="ORF">EPI10_005348</name>
</gene>
<evidence type="ECO:0000256" key="1">
    <source>
        <dbReference type="SAM" id="Phobius"/>
    </source>
</evidence>
<evidence type="ECO:0000313" key="3">
    <source>
        <dbReference type="Proteomes" id="UP000325315"/>
    </source>
</evidence>